<evidence type="ECO:0000256" key="10">
    <source>
        <dbReference type="ARBA" id="ARBA00023180"/>
    </source>
</evidence>
<dbReference type="PANTHER" id="PTHR24223:SF399">
    <property type="entry name" value="ABC TRANSPORTER ATNG"/>
    <property type="match status" value="1"/>
</dbReference>
<evidence type="ECO:0000256" key="11">
    <source>
        <dbReference type="SAM" id="Phobius"/>
    </source>
</evidence>
<feature type="transmembrane region" description="Helical" evidence="11">
    <location>
        <begin position="383"/>
        <end position="404"/>
    </location>
</feature>
<evidence type="ECO:0000256" key="2">
    <source>
        <dbReference type="ARBA" id="ARBA00009726"/>
    </source>
</evidence>
<gene>
    <name evidence="14" type="ORF">EI97DRAFT_449493</name>
</gene>
<keyword evidence="9 11" id="KW-0472">Membrane</keyword>
<dbReference type="RefSeq" id="XP_033654876.1">
    <property type="nucleotide sequence ID" value="XM_033800220.1"/>
</dbReference>
<reference evidence="14" key="1">
    <citation type="journal article" date="2020" name="Stud. Mycol.">
        <title>101 Dothideomycetes genomes: a test case for predicting lifestyles and emergence of pathogens.</title>
        <authorList>
            <person name="Haridas S."/>
            <person name="Albert R."/>
            <person name="Binder M."/>
            <person name="Bloem J."/>
            <person name="Labutti K."/>
            <person name="Salamov A."/>
            <person name="Andreopoulos B."/>
            <person name="Baker S."/>
            <person name="Barry K."/>
            <person name="Bills G."/>
            <person name="Bluhm B."/>
            <person name="Cannon C."/>
            <person name="Castanera R."/>
            <person name="Culley D."/>
            <person name="Daum C."/>
            <person name="Ezra D."/>
            <person name="Gonzalez J."/>
            <person name="Henrissat B."/>
            <person name="Kuo A."/>
            <person name="Liang C."/>
            <person name="Lipzen A."/>
            <person name="Lutzoni F."/>
            <person name="Magnuson J."/>
            <person name="Mondo S."/>
            <person name="Nolan M."/>
            <person name="Ohm R."/>
            <person name="Pangilinan J."/>
            <person name="Park H.-J."/>
            <person name="Ramirez L."/>
            <person name="Alfaro M."/>
            <person name="Sun H."/>
            <person name="Tritt A."/>
            <person name="Yoshinaga Y."/>
            <person name="Zwiers L.-H."/>
            <person name="Turgeon B."/>
            <person name="Goodwin S."/>
            <person name="Spatafora J."/>
            <person name="Crous P."/>
            <person name="Grigoriev I."/>
        </authorList>
    </citation>
    <scope>NUCLEOTIDE SEQUENCE</scope>
    <source>
        <strain evidence="14">CBS 379.55</strain>
    </source>
</reference>
<feature type="transmembrane region" description="Helical" evidence="11">
    <location>
        <begin position="1055"/>
        <end position="1075"/>
    </location>
</feature>
<dbReference type="CDD" id="cd18579">
    <property type="entry name" value="ABC_6TM_ABCC_D1"/>
    <property type="match status" value="1"/>
</dbReference>
<organism evidence="14 15">
    <name type="scientific">Westerdykella ornata</name>
    <dbReference type="NCBI Taxonomy" id="318751"/>
    <lineage>
        <taxon>Eukaryota</taxon>
        <taxon>Fungi</taxon>
        <taxon>Dikarya</taxon>
        <taxon>Ascomycota</taxon>
        <taxon>Pezizomycotina</taxon>
        <taxon>Dothideomycetes</taxon>
        <taxon>Pleosporomycetidae</taxon>
        <taxon>Pleosporales</taxon>
        <taxon>Sporormiaceae</taxon>
        <taxon>Westerdykella</taxon>
    </lineage>
</organism>
<feature type="transmembrane region" description="Helical" evidence="11">
    <location>
        <begin position="841"/>
        <end position="867"/>
    </location>
</feature>
<evidence type="ECO:0000256" key="4">
    <source>
        <dbReference type="ARBA" id="ARBA00022475"/>
    </source>
</evidence>
<feature type="domain" description="ABC transmembrane type-1" evidence="13">
    <location>
        <begin position="265"/>
        <end position="538"/>
    </location>
</feature>
<proteinExistence type="inferred from homology"/>
<dbReference type="InterPro" id="IPR044746">
    <property type="entry name" value="ABCC_6TM_D1"/>
</dbReference>
<feature type="transmembrane region" description="Helical" evidence="11">
    <location>
        <begin position="63"/>
        <end position="84"/>
    </location>
</feature>
<dbReference type="Pfam" id="PF00005">
    <property type="entry name" value="ABC_tran"/>
    <property type="match status" value="2"/>
</dbReference>
<evidence type="ECO:0000313" key="15">
    <source>
        <dbReference type="Proteomes" id="UP000800097"/>
    </source>
</evidence>
<feature type="transmembrane region" description="Helical" evidence="11">
    <location>
        <begin position="296"/>
        <end position="315"/>
    </location>
</feature>
<dbReference type="EMBL" id="ML986490">
    <property type="protein sequence ID" value="KAF2277337.1"/>
    <property type="molecule type" value="Genomic_DNA"/>
</dbReference>
<feature type="transmembrane region" description="Helical" evidence="11">
    <location>
        <begin position="887"/>
        <end position="914"/>
    </location>
</feature>
<evidence type="ECO:0000256" key="6">
    <source>
        <dbReference type="ARBA" id="ARBA00022741"/>
    </source>
</evidence>
<feature type="transmembrane region" description="Helical" evidence="11">
    <location>
        <begin position="472"/>
        <end position="497"/>
    </location>
</feature>
<dbReference type="InterPro" id="IPR027417">
    <property type="entry name" value="P-loop_NTPase"/>
</dbReference>
<feature type="domain" description="ABC transmembrane type-1" evidence="13">
    <location>
        <begin position="851"/>
        <end position="1110"/>
    </location>
</feature>
<evidence type="ECO:0000256" key="3">
    <source>
        <dbReference type="ARBA" id="ARBA00022448"/>
    </source>
</evidence>
<dbReference type="SUPFAM" id="SSF52540">
    <property type="entry name" value="P-loop containing nucleoside triphosphate hydrolases"/>
    <property type="match status" value="2"/>
</dbReference>
<dbReference type="PROSITE" id="PS50893">
    <property type="entry name" value="ABC_TRANSPORTER_2"/>
    <property type="match status" value="2"/>
</dbReference>
<dbReference type="FunFam" id="3.40.50.300:FF:002145">
    <property type="entry name" value="ABC transporter (MsbA subfamily)"/>
    <property type="match status" value="1"/>
</dbReference>
<evidence type="ECO:0000256" key="7">
    <source>
        <dbReference type="ARBA" id="ARBA00022840"/>
    </source>
</evidence>
<dbReference type="CDD" id="cd18580">
    <property type="entry name" value="ABC_6TM_ABCC_D2"/>
    <property type="match status" value="1"/>
</dbReference>
<protein>
    <submittedName>
        <fullName evidence="14">Putative ATP-binding cassette transporter</fullName>
    </submittedName>
</protein>
<dbReference type="PANTHER" id="PTHR24223">
    <property type="entry name" value="ATP-BINDING CASSETTE SUB-FAMILY C"/>
    <property type="match status" value="1"/>
</dbReference>
<evidence type="ECO:0000259" key="13">
    <source>
        <dbReference type="PROSITE" id="PS50929"/>
    </source>
</evidence>
<keyword evidence="4" id="KW-1003">Cell membrane</keyword>
<dbReference type="InterPro" id="IPR050173">
    <property type="entry name" value="ABC_transporter_C-like"/>
</dbReference>
<dbReference type="PROSITE" id="PS50929">
    <property type="entry name" value="ABC_TM1F"/>
    <property type="match status" value="2"/>
</dbReference>
<keyword evidence="3" id="KW-0813">Transport</keyword>
<dbReference type="OrthoDB" id="6500128at2759"/>
<sequence>MAHRMLADRVFGPAVSPCRRAFDFTLLFEEIVFTIIPSSLFIVCAAVRLFYLVKQSAKVKLGALHAFKLASAAVYSSLELAVLVQVCVRRNGATHASVPSAALAFIAATSVVILSHYEHTKSYRPSFLIALNLSVTALLGAARTRTYWLIEGKENLAKTSLAALVVQLVVISLESASKRNHIVDVIGVLSEELAGFMSRSLFIWLNQVMITGYRRLLTPADVRPIDVSLCSVRLKPKFDRILKETNCLTIRYLGYHSIAPVIPRICLTGFTFSQPFLVSSMLEYLEDRESRSINDGYGLIAACAFVYVGIAYWQLNYKAVIMVRGGLVDSIFEKILKLKEDKDLESKALTLMISDVQRIVSSGAYFHELWAALVETGIATWLLWRQVGPSSLAVLGLALGTLHFTKFKPRLAQRPHGEQRVWLSATERRIAATKKMLSSLKAIRMTGLGERVGATIEDLRTKEYAASKMFRVLLVGSALSSYTTLTLSPVLVFGAYIGSTQAQHGDLNVTRLFTSLILITLLASPLIHILQVITTMGAAKGCFDRIQAFLDIGERLDCRDFEDEQRYRLNPAPQSEKTPLKNANLSEKALEPADGEDPDRPILSVQSADIGWTSQSHLKNINLDVRKGEHVAITGPVGCGKSLLLKAILGESELLQGAIRICTAKIGYCGQDPWLENLSARQNAFRCAPVDNEWRGAVIDACALEDILCIDVSEKNVGSGGAKISGGQKQRLALARTIAFRPDIVLLDDVLSALDRRTQKRISERLFGPRGIFRRLGITVIFTTQDQNAAAMADKTYNFDESGNLHQGGFGSGAITEEGSETSGTDDHASTHITDKAVYKAYFGSIGPVSLALFFVGGISFGFTLRFPDIWVQWWSNDSNGSSSRSTGYWIGIYTLLEILPLIVMCFWLGHLLLRIVPSSGGTLHLRLLQAVLRASFAFISGVDTGNLMNRFNQDLMLVVLIMVAAAYVLSVLPVLIATLYLIQHFYLKTSKQLRHLDLQSKSCLHTKFSETCAGLVTIRAHAWENVTRQEFAEKLDRSQEPFYLLYSVQRWLQLTLNLVVAALAVIVAGAGVGLRDKISPGAVGVAFLNATTLGETLTNFITAWTSLETSLGAIARIEAFARDTPVEHEAESPVQVQPEWPEHGSVEFDNVWASYNPDAENPVWALRGVSMKIQAGEKVAVCGRSGCGKSTLLLSLLSIIETRRGSITIDGVDVSRVLHSVLRSRFQVISQNTFAHGESVRDCLDPEGKLSDEFMTDALADCAILDKVNTFGGLSGKISDANFSAGEAQLFSLARTILEGASGKNAIVLLDEATSSIDTSTEQRMMNVISKRLKGRTILSVLHRLEAALEYDKIAVLENGQVLHFGAPAEVVEKSELFAALMGQS</sequence>
<evidence type="ECO:0000256" key="9">
    <source>
        <dbReference type="ARBA" id="ARBA00023136"/>
    </source>
</evidence>
<keyword evidence="10" id="KW-0325">Glycoprotein</keyword>
<dbReference type="InterPro" id="IPR003593">
    <property type="entry name" value="AAA+_ATPase"/>
</dbReference>
<evidence type="ECO:0000259" key="12">
    <source>
        <dbReference type="PROSITE" id="PS50893"/>
    </source>
</evidence>
<dbReference type="InterPro" id="IPR011527">
    <property type="entry name" value="ABC1_TM_dom"/>
</dbReference>
<feature type="transmembrane region" description="Helical" evidence="11">
    <location>
        <begin position="96"/>
        <end position="115"/>
    </location>
</feature>
<dbReference type="InterPro" id="IPR036640">
    <property type="entry name" value="ABC1_TM_sf"/>
</dbReference>
<evidence type="ECO:0000256" key="8">
    <source>
        <dbReference type="ARBA" id="ARBA00022989"/>
    </source>
</evidence>
<keyword evidence="8 11" id="KW-1133">Transmembrane helix</keyword>
<accession>A0A6A6JLF7</accession>
<dbReference type="GO" id="GO:0140359">
    <property type="term" value="F:ABC-type transporter activity"/>
    <property type="evidence" value="ECO:0007669"/>
    <property type="project" value="InterPro"/>
</dbReference>
<feature type="transmembrane region" description="Helical" evidence="11">
    <location>
        <begin position="31"/>
        <end position="51"/>
    </location>
</feature>
<dbReference type="GO" id="GO:0016887">
    <property type="term" value="F:ATP hydrolysis activity"/>
    <property type="evidence" value="ECO:0007669"/>
    <property type="project" value="InterPro"/>
</dbReference>
<feature type="transmembrane region" description="Helical" evidence="11">
    <location>
        <begin position="956"/>
        <end position="983"/>
    </location>
</feature>
<dbReference type="GO" id="GO:0005524">
    <property type="term" value="F:ATP binding"/>
    <property type="evidence" value="ECO:0007669"/>
    <property type="project" value="UniProtKB-KW"/>
</dbReference>
<dbReference type="GO" id="GO:0005886">
    <property type="term" value="C:plasma membrane"/>
    <property type="evidence" value="ECO:0007669"/>
    <property type="project" value="UniProtKB-SubCell"/>
</dbReference>
<dbReference type="Pfam" id="PF00664">
    <property type="entry name" value="ABC_membrane"/>
    <property type="match status" value="1"/>
</dbReference>
<evidence type="ECO:0000256" key="1">
    <source>
        <dbReference type="ARBA" id="ARBA00004651"/>
    </source>
</evidence>
<dbReference type="Gene3D" id="3.40.50.300">
    <property type="entry name" value="P-loop containing nucleotide triphosphate hydrolases"/>
    <property type="match status" value="2"/>
</dbReference>
<dbReference type="Proteomes" id="UP000800097">
    <property type="component" value="Unassembled WGS sequence"/>
</dbReference>
<keyword evidence="6" id="KW-0547">Nucleotide-binding</keyword>
<dbReference type="Gene3D" id="1.20.1560.10">
    <property type="entry name" value="ABC transporter type 1, transmembrane domain"/>
    <property type="match status" value="2"/>
</dbReference>
<feature type="transmembrane region" description="Helical" evidence="11">
    <location>
        <begin position="509"/>
        <end position="530"/>
    </location>
</feature>
<keyword evidence="7 14" id="KW-0067">ATP-binding</keyword>
<feature type="domain" description="ABC transporter" evidence="12">
    <location>
        <begin position="603"/>
        <end position="827"/>
    </location>
</feature>
<name>A0A6A6JLF7_WESOR</name>
<comment type="subcellular location">
    <subcellularLocation>
        <location evidence="1">Cell membrane</location>
        <topology evidence="1">Multi-pass membrane protein</topology>
    </subcellularLocation>
</comment>
<keyword evidence="5 11" id="KW-0812">Transmembrane</keyword>
<dbReference type="InterPro" id="IPR044726">
    <property type="entry name" value="ABCC_6TM_D2"/>
</dbReference>
<feature type="domain" description="ABC transporter" evidence="12">
    <location>
        <begin position="1147"/>
        <end position="1385"/>
    </location>
</feature>
<evidence type="ECO:0000313" key="14">
    <source>
        <dbReference type="EMBL" id="KAF2277337.1"/>
    </source>
</evidence>
<dbReference type="PROSITE" id="PS00211">
    <property type="entry name" value="ABC_TRANSPORTER_1"/>
    <property type="match status" value="2"/>
</dbReference>
<evidence type="ECO:0000256" key="5">
    <source>
        <dbReference type="ARBA" id="ARBA00022692"/>
    </source>
</evidence>
<dbReference type="InterPro" id="IPR017871">
    <property type="entry name" value="ABC_transporter-like_CS"/>
</dbReference>
<dbReference type="InterPro" id="IPR003439">
    <property type="entry name" value="ABC_transporter-like_ATP-bd"/>
</dbReference>
<keyword evidence="15" id="KW-1185">Reference proteome</keyword>
<dbReference type="SMART" id="SM00382">
    <property type="entry name" value="AAA"/>
    <property type="match status" value="2"/>
</dbReference>
<comment type="similarity">
    <text evidence="2">Belongs to the ABC transporter superfamily. ABCC family. Conjugate transporter (TC 3.A.1.208) subfamily.</text>
</comment>
<dbReference type="GeneID" id="54553395"/>
<dbReference type="SUPFAM" id="SSF90123">
    <property type="entry name" value="ABC transporter transmembrane region"/>
    <property type="match status" value="2"/>
</dbReference>